<dbReference type="PANTHER" id="PTHR40744:SF1">
    <property type="entry name" value="SODIUM STIBOGLUCONATE RESISTANCE PROTEIN"/>
    <property type="match status" value="1"/>
</dbReference>
<feature type="compositionally biased region" description="Low complexity" evidence="1">
    <location>
        <begin position="119"/>
        <end position="128"/>
    </location>
</feature>
<name>A0AAW0FAF2_9TRYP</name>
<evidence type="ECO:0000256" key="1">
    <source>
        <dbReference type="SAM" id="MobiDB-lite"/>
    </source>
</evidence>
<proteinExistence type="predicted"/>
<keyword evidence="3" id="KW-1185">Reference proteome</keyword>
<accession>A0AAW0FAF2</accession>
<dbReference type="EMBL" id="JAECZO010000022">
    <property type="protein sequence ID" value="KAK7201926.1"/>
    <property type="molecule type" value="Genomic_DNA"/>
</dbReference>
<protein>
    <submittedName>
        <fullName evidence="2">Uncharacterized protein</fullName>
    </submittedName>
</protein>
<dbReference type="AlphaFoldDB" id="A0AAW0FAF2"/>
<feature type="region of interest" description="Disordered" evidence="1">
    <location>
        <begin position="332"/>
        <end position="356"/>
    </location>
</feature>
<evidence type="ECO:0000313" key="2">
    <source>
        <dbReference type="EMBL" id="KAK7201926.1"/>
    </source>
</evidence>
<dbReference type="Proteomes" id="UP001430356">
    <property type="component" value="Unassembled WGS sequence"/>
</dbReference>
<feature type="region of interest" description="Disordered" evidence="1">
    <location>
        <begin position="97"/>
        <end position="133"/>
    </location>
</feature>
<organism evidence="2 3">
    <name type="scientific">Novymonas esmeraldas</name>
    <dbReference type="NCBI Taxonomy" id="1808958"/>
    <lineage>
        <taxon>Eukaryota</taxon>
        <taxon>Discoba</taxon>
        <taxon>Euglenozoa</taxon>
        <taxon>Kinetoplastea</taxon>
        <taxon>Metakinetoplastina</taxon>
        <taxon>Trypanosomatida</taxon>
        <taxon>Trypanosomatidae</taxon>
        <taxon>Novymonas</taxon>
    </lineage>
</organism>
<gene>
    <name evidence="2" type="ORF">NESM_000260200</name>
</gene>
<feature type="compositionally biased region" description="Basic and acidic residues" evidence="1">
    <location>
        <begin position="99"/>
        <end position="118"/>
    </location>
</feature>
<sequence>MGNRLSQVPQEGQGHPAHYYRGVAAAKEARFTVAELHFVQALQKHPGRDFWDTLMGAMMTQVVTEKAEGVRAHARKSVMAWVDHSPDEQDCIFTARTNGHADSDERRHSAEEPSKEGEAGQQPQQEEQMLSSTSVDVRLPLDAQLTEILDFFRLLADIASTYLSLMTKTPHKEKVMALAARYCLFTIQHTQAMLHCLTLWKEERFGDEGGFIDYAGSRDAQHSPHAAAAEDMAGRTGGSAKQQSRKMTSTAVVHFTLALVEANCRYYHLSFLGNYSMLLLLAHQTLTDRKKQDRVMANLLDHVDAAYGVLWDVATEYPNDYIGRLIVAHTPGSSSGAPRARQQRSSSLGTSSTSSVQKSLSLSEDAHRHLYAAAAPWLPTQSSLLPIALARRVRLRVDGLVSRRTVPRLLSPAQRMCFHYVSWRTDAVFLTVPGCSPYMLERALPGFVPGRGTLSHKTEMLLHGAPQQTAEFPVDTGVTGGEAVAAAVPAVGADIPPASHGGAHRPSELATTRFTPAQHAAFMKKCAETLRRSGRNMNTDLDLSDERTCVMLCQDEAAILSLQALLLCVEVHMLTGQPQAAAPHARALEAVVSGLHGPTSAELHMVAYMLRSVGL</sequence>
<reference evidence="2 3" key="1">
    <citation type="journal article" date="2021" name="MBio">
        <title>A New Model Trypanosomatid, Novymonas esmeraldas: Genomic Perception of Its 'Candidatus Pandoraea novymonadis' Endosymbiont.</title>
        <authorList>
            <person name="Zakharova A."/>
            <person name="Saura A."/>
            <person name="Butenko A."/>
            <person name="Podesvova L."/>
            <person name="Warmusova S."/>
            <person name="Kostygov A.Y."/>
            <person name="Nenarokova A."/>
            <person name="Lukes J."/>
            <person name="Opperdoes F.R."/>
            <person name="Yurchenko V."/>
        </authorList>
    </citation>
    <scope>NUCLEOTIDE SEQUENCE [LARGE SCALE GENOMIC DNA]</scope>
    <source>
        <strain evidence="2 3">E262AT.01</strain>
    </source>
</reference>
<comment type="caution">
    <text evidence="2">The sequence shown here is derived from an EMBL/GenBank/DDBJ whole genome shotgun (WGS) entry which is preliminary data.</text>
</comment>
<feature type="compositionally biased region" description="Low complexity" evidence="1">
    <location>
        <begin position="345"/>
        <end position="356"/>
    </location>
</feature>
<dbReference type="PANTHER" id="PTHR40744">
    <property type="entry name" value="SODIUM STIBOGLUCONATE RESISTANCE PROTEIN-RELATED"/>
    <property type="match status" value="1"/>
</dbReference>
<evidence type="ECO:0000313" key="3">
    <source>
        <dbReference type="Proteomes" id="UP001430356"/>
    </source>
</evidence>